<dbReference type="InterPro" id="IPR023166">
    <property type="entry name" value="BaiN-like_dom_sf"/>
</dbReference>
<feature type="domain" description="RsdA/BaiN/AoA(So)-like insert" evidence="5">
    <location>
        <begin position="188"/>
        <end position="349"/>
    </location>
</feature>
<organism evidence="6 7">
    <name type="scientific">Sulfurimonas diazotrophicus</name>
    <dbReference type="NCBI Taxonomy" id="3131939"/>
    <lineage>
        <taxon>Bacteria</taxon>
        <taxon>Pseudomonadati</taxon>
        <taxon>Campylobacterota</taxon>
        <taxon>Epsilonproteobacteria</taxon>
        <taxon>Campylobacterales</taxon>
        <taxon>Sulfurimonadaceae</taxon>
        <taxon>Sulfurimonas</taxon>
    </lineage>
</organism>
<dbReference type="InterPro" id="IPR055178">
    <property type="entry name" value="RsdA/BaiN/AoA(So)-like_dom"/>
</dbReference>
<evidence type="ECO:0000256" key="3">
    <source>
        <dbReference type="ARBA" id="ARBA00022827"/>
    </source>
</evidence>
<evidence type="ECO:0000313" key="6">
    <source>
        <dbReference type="EMBL" id="XAU15907.1"/>
    </source>
</evidence>
<accession>A0ABZ3HEE9</accession>
<evidence type="ECO:0000256" key="2">
    <source>
        <dbReference type="ARBA" id="ARBA00022630"/>
    </source>
</evidence>
<keyword evidence="7" id="KW-1185">Reference proteome</keyword>
<evidence type="ECO:0000259" key="5">
    <source>
        <dbReference type="Pfam" id="PF22780"/>
    </source>
</evidence>
<dbReference type="Proteomes" id="UP001447842">
    <property type="component" value="Chromosome"/>
</dbReference>
<name>A0ABZ3HEE9_9BACT</name>
<proteinExistence type="predicted"/>
<gene>
    <name evidence="6" type="ORF">WCY31_04185</name>
</gene>
<reference evidence="6 7" key="1">
    <citation type="submission" date="2024-03" db="EMBL/GenBank/DDBJ databases">
        <title>Sulfurimonas sp. HSL3-1.</title>
        <authorList>
            <person name="Wang S."/>
        </authorList>
    </citation>
    <scope>NUCLEOTIDE SEQUENCE [LARGE SCALE GENOMIC DNA]</scope>
    <source>
        <strain evidence="6 7">HSL3-1</strain>
    </source>
</reference>
<dbReference type="PANTHER" id="PTHR42887">
    <property type="entry name" value="OS12G0638800 PROTEIN"/>
    <property type="match status" value="1"/>
</dbReference>
<dbReference type="RefSeq" id="WP_345971013.1">
    <property type="nucleotide sequence ID" value="NZ_CP147920.1"/>
</dbReference>
<dbReference type="NCBIfam" id="TIGR00275">
    <property type="entry name" value="aminoacetone oxidase family FAD-binding enzyme"/>
    <property type="match status" value="1"/>
</dbReference>
<evidence type="ECO:0000259" key="4">
    <source>
        <dbReference type="Pfam" id="PF03486"/>
    </source>
</evidence>
<dbReference type="EMBL" id="CP147920">
    <property type="protein sequence ID" value="XAU15907.1"/>
    <property type="molecule type" value="Genomic_DNA"/>
</dbReference>
<dbReference type="Pfam" id="PF03486">
    <property type="entry name" value="HI0933_like"/>
    <property type="match status" value="1"/>
</dbReference>
<evidence type="ECO:0000256" key="1">
    <source>
        <dbReference type="ARBA" id="ARBA00001974"/>
    </source>
</evidence>
<dbReference type="Gene3D" id="1.10.8.260">
    <property type="entry name" value="HI0933 insert domain-like"/>
    <property type="match status" value="1"/>
</dbReference>
<dbReference type="Pfam" id="PF22780">
    <property type="entry name" value="HI0933_like_1st"/>
    <property type="match status" value="1"/>
</dbReference>
<dbReference type="InterPro" id="IPR036188">
    <property type="entry name" value="FAD/NAD-bd_sf"/>
</dbReference>
<dbReference type="Gene3D" id="2.40.30.10">
    <property type="entry name" value="Translation factors"/>
    <property type="match status" value="1"/>
</dbReference>
<keyword evidence="2" id="KW-0285">Flavoprotein</keyword>
<dbReference type="PANTHER" id="PTHR42887:SF2">
    <property type="entry name" value="OS12G0638800 PROTEIN"/>
    <property type="match status" value="1"/>
</dbReference>
<dbReference type="SUPFAM" id="SSF51905">
    <property type="entry name" value="FAD/NAD(P)-binding domain"/>
    <property type="match status" value="1"/>
</dbReference>
<evidence type="ECO:0000313" key="7">
    <source>
        <dbReference type="Proteomes" id="UP001447842"/>
    </source>
</evidence>
<feature type="domain" description="RsdA/BaiN/AoA(So)-like Rossmann fold-like" evidence="4">
    <location>
        <begin position="3"/>
        <end position="401"/>
    </location>
</feature>
<protein>
    <submittedName>
        <fullName evidence="6">NAD(P)/FAD-dependent oxidoreductase</fullName>
    </submittedName>
</protein>
<dbReference type="InterPro" id="IPR057661">
    <property type="entry name" value="RsdA/BaiN/AoA(So)_Rossmann"/>
</dbReference>
<dbReference type="PRINTS" id="PR00411">
    <property type="entry name" value="PNDRDTASEI"/>
</dbReference>
<dbReference type="PRINTS" id="PR00368">
    <property type="entry name" value="FADPNR"/>
</dbReference>
<sequence length="410" mass="44185">MSTIAIIGGGAAGLMAAITAAEAGAEVTVYEQNGEPGKKILASGNGRCNIINRATGIEDYEGEAPAFAATALEAMNFTAFERFCKRIGLLLEVKEDGKCYPMSQEARSVQSALIRAAQHRGVRFENNATVTRIEKEGNMFTLSVREETRRYERLIIATGSPAAPQLGGNESGMTMAEHFGHRIVPPFPSLVGLHLEASGLEKMAGTKTTARVTLFVDNQPLQEEEGDLLFTRYGVSGFAVLDLSHAVSRALRDFEYVTLKVDLLPRFTAQSLAAQLEQMAKLIPDDTLADLLGGLLPRKLIRPLLLAQKLSAEQRCGELNAKTAKKIAYIIKQWPFTVSGTHGYQHAEVAGGGVATEEIDPGTMASRKAEGLYFAGEVIDITGHRGGFNFHFAWGSGYLAGLHAARTSRA</sequence>
<dbReference type="Gene3D" id="3.50.50.60">
    <property type="entry name" value="FAD/NAD(P)-binding domain"/>
    <property type="match status" value="1"/>
</dbReference>
<keyword evidence="3" id="KW-0274">FAD</keyword>
<dbReference type="InterPro" id="IPR004792">
    <property type="entry name" value="BaiN-like"/>
</dbReference>
<dbReference type="SUPFAM" id="SSF160996">
    <property type="entry name" value="HI0933 insert domain-like"/>
    <property type="match status" value="1"/>
</dbReference>
<comment type="cofactor">
    <cofactor evidence="1">
        <name>FAD</name>
        <dbReference type="ChEBI" id="CHEBI:57692"/>
    </cofactor>
</comment>